<dbReference type="InterPro" id="IPR001932">
    <property type="entry name" value="PPM-type_phosphatase-like_dom"/>
</dbReference>
<comment type="similarity">
    <text evidence="3 12">Belongs to the PP2C family.</text>
</comment>
<dbReference type="Proteomes" id="UP000594263">
    <property type="component" value="Unplaced"/>
</dbReference>
<dbReference type="EC" id="3.1.3.16" evidence="4"/>
<keyword evidence="8 12" id="KW-0904">Protein phosphatase</keyword>
<keyword evidence="5" id="KW-0479">Metal-binding</keyword>
<dbReference type="EnsemblPlants" id="Kaladp0018s0256.1.v1.1">
    <property type="protein sequence ID" value="Kaladp0018s0256.1.v1.1"/>
    <property type="gene ID" value="Kaladp0018s0256.v1.1"/>
</dbReference>
<dbReference type="SMART" id="SM00332">
    <property type="entry name" value="PP2Cc"/>
    <property type="match status" value="1"/>
</dbReference>
<keyword evidence="9" id="KW-0464">Manganese</keyword>
<reference evidence="14" key="1">
    <citation type="submission" date="2021-01" db="UniProtKB">
        <authorList>
            <consortium name="EnsemblPlants"/>
        </authorList>
    </citation>
    <scope>IDENTIFICATION</scope>
</reference>
<dbReference type="Gramene" id="Kaladp0018s0256.2.v1.1">
    <property type="protein sequence ID" value="Kaladp0018s0256.2.v1.1"/>
    <property type="gene ID" value="Kaladp0018s0256.v1.1"/>
</dbReference>
<dbReference type="PANTHER" id="PTHR47992">
    <property type="entry name" value="PROTEIN PHOSPHATASE"/>
    <property type="match status" value="1"/>
</dbReference>
<dbReference type="CDD" id="cd00143">
    <property type="entry name" value="PP2Cc"/>
    <property type="match status" value="1"/>
</dbReference>
<dbReference type="GO" id="GO:0004722">
    <property type="term" value="F:protein serine/threonine phosphatase activity"/>
    <property type="evidence" value="ECO:0007669"/>
    <property type="project" value="UniProtKB-EC"/>
</dbReference>
<accession>A0A7N0T1X6</accession>
<evidence type="ECO:0000313" key="14">
    <source>
        <dbReference type="EnsemblPlants" id="Kaladp0018s0256.2.v1.1"/>
    </source>
</evidence>
<evidence type="ECO:0000256" key="4">
    <source>
        <dbReference type="ARBA" id="ARBA00013081"/>
    </source>
</evidence>
<dbReference type="Gramene" id="Kaladp0018s0256.1.v1.1">
    <property type="protein sequence ID" value="Kaladp0018s0256.1.v1.1"/>
    <property type="gene ID" value="Kaladp0018s0256.v1.1"/>
</dbReference>
<dbReference type="InterPro" id="IPR015655">
    <property type="entry name" value="PP2C"/>
</dbReference>
<dbReference type="PROSITE" id="PS51746">
    <property type="entry name" value="PPM_2"/>
    <property type="match status" value="1"/>
</dbReference>
<dbReference type="GO" id="GO:0046872">
    <property type="term" value="F:metal ion binding"/>
    <property type="evidence" value="ECO:0007669"/>
    <property type="project" value="UniProtKB-KW"/>
</dbReference>
<dbReference type="AlphaFoldDB" id="A0A7N0T1X6"/>
<sequence>MLESLMNLLSLCFRPFSNDSAGGSGSNGAVADAVGRDGLLWFRDFGRCAAGEFSMAVIQANQVLEDQSQIESGPFGTFVGVYDGHGGPDAARFVCDHLFPRFQAISAQYGGIVTAEIIRRAFLQTEEEFIAHVGELWNVQPSMATVGTCCLVGVVYQQTLFVANLGDSRAVLGKKVGSTGGVAAIQLSTEHNANIDEIRHELKDLHPDDPEIVVLKHGVWRVKGIIQVSKSIGDAYMKHEEYNREPISAKFRLPQPMHMPYMSANPTILTHQIHPNDSFVIFASDGLWEHLSNEQAVEIVHDHPPAGSAKRLIKAALQEAARKREMRYSDLRRIDKKVRRHFHDDITVIILFFNRDLISRGSRLDYSVSVRSALEH</sequence>
<keyword evidence="15" id="KW-1185">Reference proteome</keyword>
<evidence type="ECO:0000256" key="12">
    <source>
        <dbReference type="RuleBase" id="RU003465"/>
    </source>
</evidence>
<dbReference type="SUPFAM" id="SSF81606">
    <property type="entry name" value="PP2C-like"/>
    <property type="match status" value="1"/>
</dbReference>
<evidence type="ECO:0000256" key="6">
    <source>
        <dbReference type="ARBA" id="ARBA00022801"/>
    </source>
</evidence>
<keyword evidence="7" id="KW-0460">Magnesium</keyword>
<feature type="domain" description="PPM-type phosphatase" evidence="13">
    <location>
        <begin position="49"/>
        <end position="353"/>
    </location>
</feature>
<comment type="catalytic activity">
    <reaction evidence="11">
        <text>O-phospho-L-threonyl-[protein] + H2O = L-threonyl-[protein] + phosphate</text>
        <dbReference type="Rhea" id="RHEA:47004"/>
        <dbReference type="Rhea" id="RHEA-COMP:11060"/>
        <dbReference type="Rhea" id="RHEA-COMP:11605"/>
        <dbReference type="ChEBI" id="CHEBI:15377"/>
        <dbReference type="ChEBI" id="CHEBI:30013"/>
        <dbReference type="ChEBI" id="CHEBI:43474"/>
        <dbReference type="ChEBI" id="CHEBI:61977"/>
        <dbReference type="EC" id="3.1.3.16"/>
    </reaction>
</comment>
<dbReference type="FunFam" id="3.60.40.10:FF:000020">
    <property type="entry name" value="Probable protein phosphatase 2C 42"/>
    <property type="match status" value="1"/>
</dbReference>
<keyword evidence="6 12" id="KW-0378">Hydrolase</keyword>
<evidence type="ECO:0000256" key="8">
    <source>
        <dbReference type="ARBA" id="ARBA00022912"/>
    </source>
</evidence>
<dbReference type="Gene3D" id="3.60.40.10">
    <property type="entry name" value="PPM-type phosphatase domain"/>
    <property type="match status" value="1"/>
</dbReference>
<dbReference type="EnsemblPlants" id="Kaladp0018s0256.2.v1.1">
    <property type="protein sequence ID" value="Kaladp0018s0256.2.v1.1"/>
    <property type="gene ID" value="Kaladp0018s0256.v1.1"/>
</dbReference>
<evidence type="ECO:0000256" key="10">
    <source>
        <dbReference type="ARBA" id="ARBA00047761"/>
    </source>
</evidence>
<dbReference type="OMA" id="ICDNSEA"/>
<evidence type="ECO:0000256" key="9">
    <source>
        <dbReference type="ARBA" id="ARBA00023211"/>
    </source>
</evidence>
<proteinExistence type="inferred from homology"/>
<protein>
    <recommendedName>
        <fullName evidence="4">protein-serine/threonine phosphatase</fullName>
        <ecNumber evidence="4">3.1.3.16</ecNumber>
    </recommendedName>
</protein>
<evidence type="ECO:0000256" key="3">
    <source>
        <dbReference type="ARBA" id="ARBA00006702"/>
    </source>
</evidence>
<evidence type="ECO:0000259" key="13">
    <source>
        <dbReference type="PROSITE" id="PS51746"/>
    </source>
</evidence>
<evidence type="ECO:0000256" key="1">
    <source>
        <dbReference type="ARBA" id="ARBA00001936"/>
    </source>
</evidence>
<comment type="catalytic activity">
    <reaction evidence="10">
        <text>O-phospho-L-seryl-[protein] + H2O = L-seryl-[protein] + phosphate</text>
        <dbReference type="Rhea" id="RHEA:20629"/>
        <dbReference type="Rhea" id="RHEA-COMP:9863"/>
        <dbReference type="Rhea" id="RHEA-COMP:11604"/>
        <dbReference type="ChEBI" id="CHEBI:15377"/>
        <dbReference type="ChEBI" id="CHEBI:29999"/>
        <dbReference type="ChEBI" id="CHEBI:43474"/>
        <dbReference type="ChEBI" id="CHEBI:83421"/>
        <dbReference type="EC" id="3.1.3.16"/>
    </reaction>
</comment>
<dbReference type="PROSITE" id="PS01032">
    <property type="entry name" value="PPM_1"/>
    <property type="match status" value="1"/>
</dbReference>
<evidence type="ECO:0000256" key="5">
    <source>
        <dbReference type="ARBA" id="ARBA00022723"/>
    </source>
</evidence>
<organism evidence="14 15">
    <name type="scientific">Kalanchoe fedtschenkoi</name>
    <name type="common">Lavender scallops</name>
    <name type="synonym">South American air plant</name>
    <dbReference type="NCBI Taxonomy" id="63787"/>
    <lineage>
        <taxon>Eukaryota</taxon>
        <taxon>Viridiplantae</taxon>
        <taxon>Streptophyta</taxon>
        <taxon>Embryophyta</taxon>
        <taxon>Tracheophyta</taxon>
        <taxon>Spermatophyta</taxon>
        <taxon>Magnoliopsida</taxon>
        <taxon>eudicotyledons</taxon>
        <taxon>Gunneridae</taxon>
        <taxon>Pentapetalae</taxon>
        <taxon>Saxifragales</taxon>
        <taxon>Crassulaceae</taxon>
        <taxon>Kalanchoe</taxon>
    </lineage>
</organism>
<dbReference type="InterPro" id="IPR036457">
    <property type="entry name" value="PPM-type-like_dom_sf"/>
</dbReference>
<evidence type="ECO:0000313" key="15">
    <source>
        <dbReference type="Proteomes" id="UP000594263"/>
    </source>
</evidence>
<evidence type="ECO:0000256" key="11">
    <source>
        <dbReference type="ARBA" id="ARBA00048336"/>
    </source>
</evidence>
<comment type="cofactor">
    <cofactor evidence="2">
        <name>Mg(2+)</name>
        <dbReference type="ChEBI" id="CHEBI:18420"/>
    </cofactor>
</comment>
<evidence type="ECO:0000256" key="7">
    <source>
        <dbReference type="ARBA" id="ARBA00022842"/>
    </source>
</evidence>
<comment type="cofactor">
    <cofactor evidence="1">
        <name>Mn(2+)</name>
        <dbReference type="ChEBI" id="CHEBI:29035"/>
    </cofactor>
</comment>
<evidence type="ECO:0000256" key="2">
    <source>
        <dbReference type="ARBA" id="ARBA00001946"/>
    </source>
</evidence>
<dbReference type="InterPro" id="IPR000222">
    <property type="entry name" value="PP2C_BS"/>
</dbReference>
<name>A0A7N0T1X6_KALFE</name>
<dbReference type="Pfam" id="PF00481">
    <property type="entry name" value="PP2C"/>
    <property type="match status" value="1"/>
</dbReference>